<name>A0A7D9DEL5_PARCT</name>
<feature type="region of interest" description="Disordered" evidence="2">
    <location>
        <begin position="664"/>
        <end position="688"/>
    </location>
</feature>
<feature type="compositionally biased region" description="Polar residues" evidence="2">
    <location>
        <begin position="664"/>
        <end position="673"/>
    </location>
</feature>
<feature type="coiled-coil region" evidence="1">
    <location>
        <begin position="712"/>
        <end position="788"/>
    </location>
</feature>
<feature type="region of interest" description="Disordered" evidence="2">
    <location>
        <begin position="92"/>
        <end position="111"/>
    </location>
</feature>
<keyword evidence="1" id="KW-0175">Coiled coil</keyword>
<feature type="coiled-coil region" evidence="1">
    <location>
        <begin position="340"/>
        <end position="381"/>
    </location>
</feature>
<organism evidence="3 4">
    <name type="scientific">Paramuricea clavata</name>
    <name type="common">Red gorgonian</name>
    <name type="synonym">Violescent sea-whip</name>
    <dbReference type="NCBI Taxonomy" id="317549"/>
    <lineage>
        <taxon>Eukaryota</taxon>
        <taxon>Metazoa</taxon>
        <taxon>Cnidaria</taxon>
        <taxon>Anthozoa</taxon>
        <taxon>Octocorallia</taxon>
        <taxon>Malacalcyonacea</taxon>
        <taxon>Plexauridae</taxon>
        <taxon>Paramuricea</taxon>
    </lineage>
</organism>
<feature type="coiled-coil region" evidence="1">
    <location>
        <begin position="520"/>
        <end position="561"/>
    </location>
</feature>
<evidence type="ECO:0000313" key="4">
    <source>
        <dbReference type="Proteomes" id="UP001152795"/>
    </source>
</evidence>
<proteinExistence type="predicted"/>
<protein>
    <submittedName>
        <fullName evidence="3">Uncharacterized protein</fullName>
    </submittedName>
</protein>
<dbReference type="OrthoDB" id="10524970at2759"/>
<dbReference type="Gene3D" id="1.10.287.1490">
    <property type="match status" value="1"/>
</dbReference>
<reference evidence="3" key="1">
    <citation type="submission" date="2020-04" db="EMBL/GenBank/DDBJ databases">
        <authorList>
            <person name="Alioto T."/>
            <person name="Alioto T."/>
            <person name="Gomez Garrido J."/>
        </authorList>
    </citation>
    <scope>NUCLEOTIDE SEQUENCE</scope>
    <source>
        <strain evidence="3">A484AB</strain>
    </source>
</reference>
<evidence type="ECO:0000256" key="1">
    <source>
        <dbReference type="SAM" id="Coils"/>
    </source>
</evidence>
<comment type="caution">
    <text evidence="3">The sequence shown here is derived from an EMBL/GenBank/DDBJ whole genome shotgun (WGS) entry which is preliminary data.</text>
</comment>
<feature type="region of interest" description="Disordered" evidence="2">
    <location>
        <begin position="210"/>
        <end position="250"/>
    </location>
</feature>
<feature type="compositionally biased region" description="Basic and acidic residues" evidence="2">
    <location>
        <begin position="674"/>
        <end position="688"/>
    </location>
</feature>
<dbReference type="AlphaFoldDB" id="A0A7D9DEL5"/>
<feature type="compositionally biased region" description="Basic and acidic residues" evidence="2">
    <location>
        <begin position="225"/>
        <end position="242"/>
    </location>
</feature>
<accession>A0A7D9DEL5</accession>
<keyword evidence="4" id="KW-1185">Reference proteome</keyword>
<evidence type="ECO:0000313" key="3">
    <source>
        <dbReference type="EMBL" id="CAB3983785.1"/>
    </source>
</evidence>
<gene>
    <name evidence="3" type="ORF">PACLA_8A027647</name>
</gene>
<feature type="compositionally biased region" description="Polar residues" evidence="2">
    <location>
        <begin position="10"/>
        <end position="25"/>
    </location>
</feature>
<dbReference type="EMBL" id="CACRXK020000656">
    <property type="protein sequence ID" value="CAB3983785.1"/>
    <property type="molecule type" value="Genomic_DNA"/>
</dbReference>
<sequence>MERKRDRLENNSNDADTIDSSQSHTYVDPLNCIKQENLRSTKSSPQRNVELHHTRSFSEIFHLHPSSTDITCATICPRPRAIEELQHEVRRPESVLEMSNLPTSSDDESDEDAMATQQQKGDEAMKIFLESNISIPLDGNMTSSSLSQDTLDSDVASESELIVGNWEREWRDSIASTGSSLEKRFLTPSGQLLYREHQVESMLDTKRLKLTPSSSDRPMSPLAMRRSDENLKGKSGERRYQVDSDSESDGQMEVVLNEGKKMRKRECDCDLRLQDLKNVIRKYAMQCEELVNRSKEQYNEIKAWRKDNVNMHKEHNRLQVLIRECYQNENSLKGSLASVSNEKEEKVSELGRKVRELGNNLQDRNSEISELQSTIDSYKKQGEKYIKVMQEINNEIKALFETLAKQLGLDDKFEVDIEENPEAIVASLKTRRQSLSDDFKNFYGNLYQTADKDMVGEIQNRMKQDFHQLSSGYKEAISKVQKAEKNLGRVLKRSASLETLLKETKGKYDLVEETGVQFRRTEFEVKAKDLQRKNDSLMQENKMLQEDCSKWKKRCEEISKRNEKRATKVELKPREEKPLASAELGKLQNYLKQRRRSYSETQLTTLQGYQANFTRTGNPKTEAKSMTVAQNTDNFQGLSNLESRLKQLSQLAEDLSQKIEKSNQCLVEKSTSSESEKNPDLSNDHHHPDRMLSSFYGYKLFSVIKGIYDDSLATLQDSIQSREQECRYLKEQLLVKESNEEVTQCCIESLKRAVAICQEDFRNVKNKNQGLKRELRVLKDRILVTNAEREMSLFYCKKNGIANGALVKHEECLDVETSGQRHHENGFVSAIIEETSFFKKHIKQSGV</sequence>
<dbReference type="Proteomes" id="UP001152795">
    <property type="component" value="Unassembled WGS sequence"/>
</dbReference>
<evidence type="ECO:0000256" key="2">
    <source>
        <dbReference type="SAM" id="MobiDB-lite"/>
    </source>
</evidence>
<feature type="region of interest" description="Disordered" evidence="2">
    <location>
        <begin position="1"/>
        <end position="27"/>
    </location>
</feature>